<accession>A0A1G2RMC8</accession>
<organism evidence="3 4">
    <name type="scientific">Candidatus Wildermuthbacteria bacterium RIFCSPLOWO2_01_FULL_48_29</name>
    <dbReference type="NCBI Taxonomy" id="1802462"/>
    <lineage>
        <taxon>Bacteria</taxon>
        <taxon>Candidatus Wildermuthiibacteriota</taxon>
    </lineage>
</organism>
<feature type="transmembrane region" description="Helical" evidence="2">
    <location>
        <begin position="342"/>
        <end position="364"/>
    </location>
</feature>
<feature type="transmembrane region" description="Helical" evidence="2">
    <location>
        <begin position="385"/>
        <end position="410"/>
    </location>
</feature>
<evidence type="ECO:0000313" key="4">
    <source>
        <dbReference type="Proteomes" id="UP000178421"/>
    </source>
</evidence>
<evidence type="ECO:0008006" key="5">
    <source>
        <dbReference type="Google" id="ProtNLM"/>
    </source>
</evidence>
<name>A0A1G2RMC8_9BACT</name>
<feature type="compositionally biased region" description="Polar residues" evidence="1">
    <location>
        <begin position="7"/>
        <end position="20"/>
    </location>
</feature>
<evidence type="ECO:0000313" key="3">
    <source>
        <dbReference type="EMBL" id="OHA74004.1"/>
    </source>
</evidence>
<protein>
    <recommendedName>
        <fullName evidence="5">PKD domain-containing protein</fullName>
    </recommendedName>
</protein>
<feature type="region of interest" description="Disordered" evidence="1">
    <location>
        <begin position="1"/>
        <end position="20"/>
    </location>
</feature>
<reference evidence="3 4" key="1">
    <citation type="journal article" date="2016" name="Nat. Commun.">
        <title>Thousands of microbial genomes shed light on interconnected biogeochemical processes in an aquifer system.</title>
        <authorList>
            <person name="Anantharaman K."/>
            <person name="Brown C.T."/>
            <person name="Hug L.A."/>
            <person name="Sharon I."/>
            <person name="Castelle C.J."/>
            <person name="Probst A.J."/>
            <person name="Thomas B.C."/>
            <person name="Singh A."/>
            <person name="Wilkins M.J."/>
            <person name="Karaoz U."/>
            <person name="Brodie E.L."/>
            <person name="Williams K.H."/>
            <person name="Hubbard S.S."/>
            <person name="Banfield J.F."/>
        </authorList>
    </citation>
    <scope>NUCLEOTIDE SEQUENCE [LARGE SCALE GENOMIC DNA]</scope>
</reference>
<proteinExistence type="predicted"/>
<gene>
    <name evidence="3" type="ORF">A2940_02110</name>
</gene>
<keyword evidence="2" id="KW-1133">Transmembrane helix</keyword>
<dbReference type="Pfam" id="PF22352">
    <property type="entry name" value="K319L-like_PKD"/>
    <property type="match status" value="1"/>
</dbReference>
<evidence type="ECO:0000256" key="1">
    <source>
        <dbReference type="SAM" id="MobiDB-lite"/>
    </source>
</evidence>
<dbReference type="EMBL" id="MHUH01000008">
    <property type="protein sequence ID" value="OHA74004.1"/>
    <property type="molecule type" value="Genomic_DNA"/>
</dbReference>
<keyword evidence="2" id="KW-0812">Transmembrane</keyword>
<evidence type="ECO:0000256" key="2">
    <source>
        <dbReference type="SAM" id="Phobius"/>
    </source>
</evidence>
<dbReference type="Proteomes" id="UP000178421">
    <property type="component" value="Unassembled WGS sequence"/>
</dbReference>
<dbReference type="Gene3D" id="2.60.40.10">
    <property type="entry name" value="Immunoglobulins"/>
    <property type="match status" value="1"/>
</dbReference>
<keyword evidence="2" id="KW-0472">Membrane</keyword>
<comment type="caution">
    <text evidence="3">The sequence shown here is derived from an EMBL/GenBank/DDBJ whole genome shotgun (WGS) entry which is preliminary data.</text>
</comment>
<dbReference type="AlphaFoldDB" id="A0A1G2RMC8"/>
<sequence>MADTAQAERNFSIDRTNPSVSITNPPAGSAQIGDFDITYTATDTNIDTCRLFTKDGSAAWVDRGSVDCGSSKTKTILGSSWCTSSGANSCGVRIRAQDLVGNTNQAEEFFSSNSAPIVDAGADQSINFGLPSVNATLTGTVTDDGVPAAYSVEWRLIEGDASKVTIDPDDSETTTATFTGSGSYRFELAADDGSTIGSDTIDVIVSNNPPDVSIAGPAVREVDFGFLPIVLEGSAADDGLPSSGLDIQWSGTGPGMITFSNPTGENTKILLSQAGVYNLTFRATDGEFTREAAVEMRYGAPARYGLLPCGVIIDDPTTPWDETEPCEFRHLFLLLQNVLNFALWKLVPLIIAVLVVATGAIFFFQLGGPEVMAKARTIWSAVGKGVLILLFSWLFLNFLLGILGFDISIFGRWYEF</sequence>
<dbReference type="InterPro" id="IPR013783">
    <property type="entry name" value="Ig-like_fold"/>
</dbReference>